<dbReference type="GO" id="GO:0000014">
    <property type="term" value="F:single-stranded DNA endodeoxyribonuclease activity"/>
    <property type="evidence" value="ECO:0007669"/>
    <property type="project" value="TreeGrafter"/>
</dbReference>
<keyword evidence="2" id="KW-0540">Nuclease</keyword>
<keyword evidence="7" id="KW-0732">Signal</keyword>
<evidence type="ECO:0000256" key="5">
    <source>
        <dbReference type="PIRSR" id="PIRSR640255-2"/>
    </source>
</evidence>
<evidence type="ECO:0000256" key="1">
    <source>
        <dbReference type="ARBA" id="ARBA00010052"/>
    </source>
</evidence>
<keyword evidence="6" id="KW-0472">Membrane</keyword>
<evidence type="ECO:0000259" key="8">
    <source>
        <dbReference type="SMART" id="SM00477"/>
    </source>
</evidence>
<evidence type="ECO:0000256" key="7">
    <source>
        <dbReference type="SAM" id="SignalP"/>
    </source>
</evidence>
<keyword evidence="11" id="KW-1185">Reference proteome</keyword>
<reference evidence="10" key="1">
    <citation type="submission" date="2021-03" db="EMBL/GenBank/DDBJ databases">
        <title>Chromosome level genome of the anhydrobiotic midge Polypedilum vanderplanki.</title>
        <authorList>
            <person name="Yoshida Y."/>
            <person name="Kikawada T."/>
            <person name="Gusev O."/>
        </authorList>
    </citation>
    <scope>NUCLEOTIDE SEQUENCE</scope>
    <source>
        <strain evidence="10">NIAS01</strain>
        <tissue evidence="10">Whole body or cell culture</tissue>
    </source>
</reference>
<dbReference type="EMBL" id="JADBJN010000004">
    <property type="protein sequence ID" value="KAG5669584.1"/>
    <property type="molecule type" value="Genomic_DNA"/>
</dbReference>
<dbReference type="InterPro" id="IPR044929">
    <property type="entry name" value="DNA/RNA_non-sp_Endonuclease_sf"/>
</dbReference>
<gene>
    <name evidence="10" type="ORF">PVAND_017471</name>
</gene>
<feature type="domain" description="DNA/RNA non-specific endonuclease/pyrophosphatase/phosphodiesterase" evidence="9">
    <location>
        <begin position="161"/>
        <end position="399"/>
    </location>
</feature>
<name>A0A9J6BIS9_POLVA</name>
<dbReference type="InterPro" id="IPR040255">
    <property type="entry name" value="Non-specific_endonuclease"/>
</dbReference>
<evidence type="ECO:0000256" key="3">
    <source>
        <dbReference type="ARBA" id="ARBA00022759"/>
    </source>
</evidence>
<comment type="caution">
    <text evidence="10">The sequence shown here is derived from an EMBL/GenBank/DDBJ whole genome shotgun (WGS) entry which is preliminary data.</text>
</comment>
<dbReference type="Pfam" id="PF01223">
    <property type="entry name" value="Endonuclease_NS"/>
    <property type="match status" value="1"/>
</dbReference>
<keyword evidence="6" id="KW-1133">Transmembrane helix</keyword>
<evidence type="ECO:0000256" key="2">
    <source>
        <dbReference type="ARBA" id="ARBA00022722"/>
    </source>
</evidence>
<feature type="domain" description="ENPP1-3/EXOG-like endonuclease/phosphodiesterase" evidence="8">
    <location>
        <begin position="162"/>
        <end position="369"/>
    </location>
</feature>
<evidence type="ECO:0000313" key="10">
    <source>
        <dbReference type="EMBL" id="KAG5669584.1"/>
    </source>
</evidence>
<proteinExistence type="inferred from homology"/>
<dbReference type="GO" id="GO:0003676">
    <property type="term" value="F:nucleic acid binding"/>
    <property type="evidence" value="ECO:0007669"/>
    <property type="project" value="InterPro"/>
</dbReference>
<evidence type="ECO:0000256" key="4">
    <source>
        <dbReference type="PIRSR" id="PIRSR640255-1"/>
    </source>
</evidence>
<dbReference type="SUPFAM" id="SSF54060">
    <property type="entry name" value="His-Me finger endonucleases"/>
    <property type="match status" value="1"/>
</dbReference>
<keyword evidence="3" id="KW-0378">Hydrolase</keyword>
<evidence type="ECO:0000256" key="6">
    <source>
        <dbReference type="SAM" id="Phobius"/>
    </source>
</evidence>
<dbReference type="OrthoDB" id="8055825at2759"/>
<dbReference type="SMART" id="SM00477">
    <property type="entry name" value="NUC"/>
    <property type="match status" value="1"/>
</dbReference>
<evidence type="ECO:0008006" key="12">
    <source>
        <dbReference type="Google" id="ProtNLM"/>
    </source>
</evidence>
<dbReference type="Proteomes" id="UP001107558">
    <property type="component" value="Chromosome 4"/>
</dbReference>
<evidence type="ECO:0000313" key="11">
    <source>
        <dbReference type="Proteomes" id="UP001107558"/>
    </source>
</evidence>
<protein>
    <recommendedName>
        <fullName evidence="12">DNA/RNA non-specific endonuclease</fullName>
    </recommendedName>
</protein>
<dbReference type="InterPro" id="IPR020821">
    <property type="entry name" value="ENPP1-3/EXOG-like_nuc-like"/>
</dbReference>
<feature type="binding site" evidence="5">
    <location>
        <position position="274"/>
    </location>
    <ligand>
        <name>Mg(2+)</name>
        <dbReference type="ChEBI" id="CHEBI:18420"/>
        <note>catalytic</note>
    </ligand>
</feature>
<keyword evidence="5" id="KW-0479">Metal-binding</keyword>
<dbReference type="Gene3D" id="3.40.570.10">
    <property type="entry name" value="Extracellular Endonuclease, subunit A"/>
    <property type="match status" value="1"/>
</dbReference>
<dbReference type="SMART" id="SM00892">
    <property type="entry name" value="Endonuclease_NS"/>
    <property type="match status" value="1"/>
</dbReference>
<dbReference type="GO" id="GO:0006309">
    <property type="term" value="P:apoptotic DNA fragmentation"/>
    <property type="evidence" value="ECO:0007669"/>
    <property type="project" value="TreeGrafter"/>
</dbReference>
<organism evidence="10 11">
    <name type="scientific">Polypedilum vanderplanki</name>
    <name type="common">Sleeping chironomid midge</name>
    <dbReference type="NCBI Taxonomy" id="319348"/>
    <lineage>
        <taxon>Eukaryota</taxon>
        <taxon>Metazoa</taxon>
        <taxon>Ecdysozoa</taxon>
        <taxon>Arthropoda</taxon>
        <taxon>Hexapoda</taxon>
        <taxon>Insecta</taxon>
        <taxon>Pterygota</taxon>
        <taxon>Neoptera</taxon>
        <taxon>Endopterygota</taxon>
        <taxon>Diptera</taxon>
        <taxon>Nematocera</taxon>
        <taxon>Chironomoidea</taxon>
        <taxon>Chironomidae</taxon>
        <taxon>Chironominae</taxon>
        <taxon>Polypedilum</taxon>
        <taxon>Polypedilum</taxon>
    </lineage>
</organism>
<sequence>MKAFFIFSIFIVFSLNSSNLIEASKDSSEERDDKSKGCKVDLKTSFSETSPLLIQNEKLYQPKIKDKNLIFSQNEMIEMYCEEWTNFVDNNNEPLKGSVIAICENDNNFLIQSQNTNFPFEELKCKNLPKFTRKQTITNCYNEDNDAVLHEIGYQIDNNRFLSLYESCFNGHRTWYTKYTIDKYWNNFVKFTRPLVFENDIFDMQKNYFSANVQKENLGKIFSGNLPSEIQELYKNGGFFNRGHLAASSDFIFPSNKNLTFHLINVAPQWKNFNEGNWVRIETATANYAARKSRDLTTYTGTYGVINFKAYGVDKDFYLGDSILPVPMLYYRIIINRNKGVVFLGLNDPFPTNTNDIENYKICQDISDKYSWDKSFDAWNMHRQNISRGYSYACELNEFLDIVQISDIKQVSGVLGVIRKDHFRKNSIIIICVAVILTLTAGISLLFCLNRRKKWLNCCSSKPLELKTTNNYDRLVEDHEQHI</sequence>
<dbReference type="GO" id="GO:0004521">
    <property type="term" value="F:RNA endonuclease activity"/>
    <property type="evidence" value="ECO:0007669"/>
    <property type="project" value="TreeGrafter"/>
</dbReference>
<feature type="chain" id="PRO_5039898435" description="DNA/RNA non-specific endonuclease" evidence="7">
    <location>
        <begin position="24"/>
        <end position="483"/>
    </location>
</feature>
<keyword evidence="6" id="KW-0812">Transmembrane</keyword>
<dbReference type="GO" id="GO:0046872">
    <property type="term" value="F:metal ion binding"/>
    <property type="evidence" value="ECO:0007669"/>
    <property type="project" value="UniProtKB-KW"/>
</dbReference>
<dbReference type="GO" id="GO:0005743">
    <property type="term" value="C:mitochondrial inner membrane"/>
    <property type="evidence" value="ECO:0007669"/>
    <property type="project" value="TreeGrafter"/>
</dbReference>
<evidence type="ECO:0000259" key="9">
    <source>
        <dbReference type="SMART" id="SM00892"/>
    </source>
</evidence>
<dbReference type="InterPro" id="IPR044925">
    <property type="entry name" value="His-Me_finger_sf"/>
</dbReference>
<dbReference type="PANTHER" id="PTHR13966:SF19">
    <property type="entry name" value="NUCLEASE EXOG, MITOCHONDRIAL"/>
    <property type="match status" value="1"/>
</dbReference>
<feature type="active site" description="Proton acceptor" evidence="4">
    <location>
        <position position="244"/>
    </location>
</feature>
<feature type="signal peptide" evidence="7">
    <location>
        <begin position="1"/>
        <end position="23"/>
    </location>
</feature>
<dbReference type="AlphaFoldDB" id="A0A9J6BIS9"/>
<dbReference type="PANTHER" id="PTHR13966">
    <property type="entry name" value="ENDONUCLEASE RELATED"/>
    <property type="match status" value="1"/>
</dbReference>
<accession>A0A9J6BIS9</accession>
<keyword evidence="3" id="KW-0255">Endonuclease</keyword>
<feature type="transmembrane region" description="Helical" evidence="6">
    <location>
        <begin position="428"/>
        <end position="449"/>
    </location>
</feature>
<dbReference type="GO" id="GO:0005634">
    <property type="term" value="C:nucleus"/>
    <property type="evidence" value="ECO:0007669"/>
    <property type="project" value="TreeGrafter"/>
</dbReference>
<dbReference type="InterPro" id="IPR001604">
    <property type="entry name" value="Endo_G_ENPP1-like_dom"/>
</dbReference>
<comment type="similarity">
    <text evidence="1">Belongs to the DNA/RNA non-specific endonuclease family.</text>
</comment>